<sequence length="123" mass="12336">MATEAAAAETVRAAAPLSRSSAEGAKGSSSAIGVSATGASASIAAGAGGEDSSASKAGELALGVAAGEAAGAAAEARPTTAMKMRAKTTSFRAIFLLFLYEYCEFIMHRDLFSSSLREEILLI</sequence>
<proteinExistence type="predicted"/>
<organism evidence="2">
    <name type="scientific">Daucus carota subsp. sativus</name>
    <name type="common">Carrot</name>
    <dbReference type="NCBI Taxonomy" id="79200"/>
    <lineage>
        <taxon>Eukaryota</taxon>
        <taxon>Viridiplantae</taxon>
        <taxon>Streptophyta</taxon>
        <taxon>Embryophyta</taxon>
        <taxon>Tracheophyta</taxon>
        <taxon>Spermatophyta</taxon>
        <taxon>Magnoliopsida</taxon>
        <taxon>eudicotyledons</taxon>
        <taxon>Gunneridae</taxon>
        <taxon>Pentapetalae</taxon>
        <taxon>asterids</taxon>
        <taxon>campanulids</taxon>
        <taxon>Apiales</taxon>
        <taxon>Apiaceae</taxon>
        <taxon>Apioideae</taxon>
        <taxon>Scandiceae</taxon>
        <taxon>Daucinae</taxon>
        <taxon>Daucus</taxon>
        <taxon>Daucus sect. Daucus</taxon>
    </lineage>
</organism>
<dbReference type="AlphaFoldDB" id="A0A165WQ43"/>
<evidence type="ECO:0000256" key="1">
    <source>
        <dbReference type="SAM" id="MobiDB-lite"/>
    </source>
</evidence>
<accession>A0A165WQ43</accession>
<dbReference type="EMBL" id="CP093346">
    <property type="protein sequence ID" value="WOG96408.1"/>
    <property type="molecule type" value="Genomic_DNA"/>
</dbReference>
<reference evidence="3" key="2">
    <citation type="submission" date="2022-03" db="EMBL/GenBank/DDBJ databases">
        <title>Draft title - Genomic analysis of global carrot germplasm unveils the trajectory of domestication and the origin of high carotenoid orange carrot.</title>
        <authorList>
            <person name="Iorizzo M."/>
            <person name="Ellison S."/>
            <person name="Senalik D."/>
            <person name="Macko-Podgorni A."/>
            <person name="Grzebelus D."/>
            <person name="Bostan H."/>
            <person name="Rolling W."/>
            <person name="Curaba J."/>
            <person name="Simon P."/>
        </authorList>
    </citation>
    <scope>NUCLEOTIDE SEQUENCE</scope>
    <source>
        <tissue evidence="3">Leaf</tissue>
    </source>
</reference>
<keyword evidence="4" id="KW-1185">Reference proteome</keyword>
<dbReference type="Proteomes" id="UP000077755">
    <property type="component" value="Chromosome 4"/>
</dbReference>
<dbReference type="EMBL" id="LNRQ01000004">
    <property type="protein sequence ID" value="KZM97568.1"/>
    <property type="molecule type" value="Genomic_DNA"/>
</dbReference>
<evidence type="ECO:0000313" key="2">
    <source>
        <dbReference type="EMBL" id="KZM97568.1"/>
    </source>
</evidence>
<reference evidence="2" key="1">
    <citation type="journal article" date="2016" name="Nat. Genet.">
        <title>A high-quality carrot genome assembly provides new insights into carotenoid accumulation and asterid genome evolution.</title>
        <authorList>
            <person name="Iorizzo M."/>
            <person name="Ellison S."/>
            <person name="Senalik D."/>
            <person name="Zeng P."/>
            <person name="Satapoomin P."/>
            <person name="Huang J."/>
            <person name="Bowman M."/>
            <person name="Iovene M."/>
            <person name="Sanseverino W."/>
            <person name="Cavagnaro P."/>
            <person name="Yildiz M."/>
            <person name="Macko-Podgorni A."/>
            <person name="Moranska E."/>
            <person name="Grzebelus E."/>
            <person name="Grzebelus D."/>
            <person name="Ashrafi H."/>
            <person name="Zheng Z."/>
            <person name="Cheng S."/>
            <person name="Spooner D."/>
            <person name="Van Deynze A."/>
            <person name="Simon P."/>
        </authorList>
    </citation>
    <scope>NUCLEOTIDE SEQUENCE [LARGE SCALE GENOMIC DNA]</scope>
    <source>
        <tissue evidence="2">Leaf</tissue>
    </source>
</reference>
<evidence type="ECO:0000313" key="3">
    <source>
        <dbReference type="EMBL" id="WOG96408.1"/>
    </source>
</evidence>
<dbReference type="Gramene" id="KZM97568">
    <property type="protein sequence ID" value="KZM97568"/>
    <property type="gene ID" value="DCAR_015070"/>
</dbReference>
<feature type="region of interest" description="Disordered" evidence="1">
    <location>
        <begin position="1"/>
        <end position="33"/>
    </location>
</feature>
<protein>
    <submittedName>
        <fullName evidence="2">Uncharacterized protein</fullName>
    </submittedName>
</protein>
<name>A0A165WQ43_DAUCS</name>
<gene>
    <name evidence="2" type="ORF">DCAR_015070</name>
    <name evidence="3" type="ORF">DCAR_0415743</name>
</gene>
<evidence type="ECO:0000313" key="4">
    <source>
        <dbReference type="Proteomes" id="UP000077755"/>
    </source>
</evidence>